<protein>
    <recommendedName>
        <fullName evidence="8 10">Protein GrpE</fullName>
    </recommendedName>
    <alternativeName>
        <fullName evidence="9 10">HSP-70 cofactor</fullName>
    </alternativeName>
</protein>
<dbReference type="GO" id="GO:0051082">
    <property type="term" value="F:unfolded protein binding"/>
    <property type="evidence" value="ECO:0007669"/>
    <property type="project" value="TreeGrafter"/>
</dbReference>
<dbReference type="PANTHER" id="PTHR21237">
    <property type="entry name" value="GRPE PROTEIN"/>
    <property type="match status" value="1"/>
</dbReference>
<comment type="subunit">
    <text evidence="3 10">Homodimer.</text>
</comment>
<dbReference type="EMBL" id="DVNG01000018">
    <property type="protein sequence ID" value="HIU49628.1"/>
    <property type="molecule type" value="Genomic_DNA"/>
</dbReference>
<dbReference type="AlphaFoldDB" id="A0A9D1S7T8"/>
<evidence type="ECO:0000256" key="13">
    <source>
        <dbReference type="SAM" id="MobiDB-lite"/>
    </source>
</evidence>
<evidence type="ECO:0000256" key="9">
    <source>
        <dbReference type="ARBA" id="ARBA00076414"/>
    </source>
</evidence>
<dbReference type="PRINTS" id="PR00773">
    <property type="entry name" value="GRPEPROTEIN"/>
</dbReference>
<dbReference type="GO" id="GO:0006457">
    <property type="term" value="P:protein folding"/>
    <property type="evidence" value="ECO:0007669"/>
    <property type="project" value="InterPro"/>
</dbReference>
<reference evidence="14" key="1">
    <citation type="submission" date="2020-10" db="EMBL/GenBank/DDBJ databases">
        <authorList>
            <person name="Gilroy R."/>
        </authorList>
    </citation>
    <scope>NUCLEOTIDE SEQUENCE</scope>
    <source>
        <strain evidence="14">ChiGjej1B1-1684</strain>
    </source>
</reference>
<feature type="region of interest" description="Disordered" evidence="13">
    <location>
        <begin position="1"/>
        <end position="43"/>
    </location>
</feature>
<dbReference type="Gene3D" id="3.90.20.20">
    <property type="match status" value="1"/>
</dbReference>
<dbReference type="PANTHER" id="PTHR21237:SF23">
    <property type="entry name" value="GRPE PROTEIN HOMOLOG, MITOCHONDRIAL"/>
    <property type="match status" value="1"/>
</dbReference>
<comment type="caution">
    <text evidence="14">The sequence shown here is derived from an EMBL/GenBank/DDBJ whole genome shotgun (WGS) entry which is preliminary data.</text>
</comment>
<dbReference type="Gene3D" id="2.30.22.10">
    <property type="entry name" value="Head domain of nucleotide exchange factor GrpE"/>
    <property type="match status" value="1"/>
</dbReference>
<dbReference type="SUPFAM" id="SSF51064">
    <property type="entry name" value="Head domain of nucleotide exchange factor GrpE"/>
    <property type="match status" value="1"/>
</dbReference>
<reference evidence="14" key="2">
    <citation type="journal article" date="2021" name="PeerJ">
        <title>Extensive microbial diversity within the chicken gut microbiome revealed by metagenomics and culture.</title>
        <authorList>
            <person name="Gilroy R."/>
            <person name="Ravi A."/>
            <person name="Getino M."/>
            <person name="Pursley I."/>
            <person name="Horton D.L."/>
            <person name="Alikhan N.F."/>
            <person name="Baker D."/>
            <person name="Gharbi K."/>
            <person name="Hall N."/>
            <person name="Watson M."/>
            <person name="Adriaenssens E.M."/>
            <person name="Foster-Nyarko E."/>
            <person name="Jarju S."/>
            <person name="Secka A."/>
            <person name="Antonio M."/>
            <person name="Oren A."/>
            <person name="Chaudhuri R.R."/>
            <person name="La Ragione R."/>
            <person name="Hildebrand F."/>
            <person name="Pallen M.J."/>
        </authorList>
    </citation>
    <scope>NUCLEOTIDE SEQUENCE</scope>
    <source>
        <strain evidence="14">ChiGjej1B1-1684</strain>
    </source>
</reference>
<dbReference type="InterPro" id="IPR009012">
    <property type="entry name" value="GrpE_head"/>
</dbReference>
<dbReference type="InterPro" id="IPR000740">
    <property type="entry name" value="GrpE"/>
</dbReference>
<dbReference type="GO" id="GO:0005737">
    <property type="term" value="C:cytoplasm"/>
    <property type="evidence" value="ECO:0007669"/>
    <property type="project" value="UniProtKB-SubCell"/>
</dbReference>
<dbReference type="GO" id="GO:0051087">
    <property type="term" value="F:protein-folding chaperone binding"/>
    <property type="evidence" value="ECO:0007669"/>
    <property type="project" value="InterPro"/>
</dbReference>
<evidence type="ECO:0000256" key="2">
    <source>
        <dbReference type="ARBA" id="ARBA00009054"/>
    </source>
</evidence>
<evidence type="ECO:0000256" key="12">
    <source>
        <dbReference type="RuleBase" id="RU004478"/>
    </source>
</evidence>
<evidence type="ECO:0000256" key="7">
    <source>
        <dbReference type="ARBA" id="ARBA00053401"/>
    </source>
</evidence>
<comment type="function">
    <text evidence="7 10 11">Participates actively in the response to hyperosmotic and heat shock by preventing the aggregation of stress-denatured proteins, in association with DnaK and GrpE. It is the nucleotide exchange factor for DnaK and may function as a thermosensor. Unfolded proteins bind initially to DnaJ; upon interaction with the DnaJ-bound protein, DnaK hydrolyzes its bound ATP, resulting in the formation of a stable complex. GrpE releases ADP from DnaK; ATP binding to DnaK triggers the release of the substrate protein, thus completing the reaction cycle. Several rounds of ATP-dependent interactions between DnaJ, DnaK and GrpE are required for fully efficient folding.</text>
</comment>
<dbReference type="InterPro" id="IPR013805">
    <property type="entry name" value="GrpE_CC"/>
</dbReference>
<keyword evidence="5 10" id="KW-0346">Stress response</keyword>
<comment type="similarity">
    <text evidence="2 10 12">Belongs to the GrpE family.</text>
</comment>
<dbReference type="GO" id="GO:0000774">
    <property type="term" value="F:adenyl-nucleotide exchange factor activity"/>
    <property type="evidence" value="ECO:0007669"/>
    <property type="project" value="InterPro"/>
</dbReference>
<organism evidence="14 15">
    <name type="scientific">Candidatus Limousia pullorum</name>
    <dbReference type="NCBI Taxonomy" id="2840860"/>
    <lineage>
        <taxon>Bacteria</taxon>
        <taxon>Bacillati</taxon>
        <taxon>Bacillota</taxon>
        <taxon>Clostridia</taxon>
        <taxon>Eubacteriales</taxon>
        <taxon>Oscillospiraceae</taxon>
        <taxon>Oscillospiraceae incertae sedis</taxon>
        <taxon>Candidatus Limousia</taxon>
    </lineage>
</organism>
<dbReference type="GO" id="GO:0042803">
    <property type="term" value="F:protein homodimerization activity"/>
    <property type="evidence" value="ECO:0007669"/>
    <property type="project" value="InterPro"/>
</dbReference>
<evidence type="ECO:0000256" key="8">
    <source>
        <dbReference type="ARBA" id="ARBA00072274"/>
    </source>
</evidence>
<evidence type="ECO:0000256" key="1">
    <source>
        <dbReference type="ARBA" id="ARBA00004496"/>
    </source>
</evidence>
<sequence>MGKKKEEKNTEAQETKVQTEAEANQEPVEETQDKNAEELKKAQDALAAQKDSYLRLAAEYDNYRKRTQAEKLSIYDDATAKAVEQLLPVADSIDMALMNMGDAPDEFKKGLELVKNQLAASLAKLKVEVFGEVGEEFNPEIHNAISTAENAELGKNTISQVFQKGYKIGNRVIRHAMVQVANCD</sequence>
<evidence type="ECO:0000256" key="11">
    <source>
        <dbReference type="RuleBase" id="RU000639"/>
    </source>
</evidence>
<evidence type="ECO:0000256" key="5">
    <source>
        <dbReference type="ARBA" id="ARBA00023016"/>
    </source>
</evidence>
<dbReference type="Pfam" id="PF01025">
    <property type="entry name" value="GrpE"/>
    <property type="match status" value="1"/>
</dbReference>
<proteinExistence type="inferred from homology"/>
<dbReference type="CDD" id="cd00446">
    <property type="entry name" value="GrpE"/>
    <property type="match status" value="1"/>
</dbReference>
<evidence type="ECO:0000256" key="4">
    <source>
        <dbReference type="ARBA" id="ARBA00022490"/>
    </source>
</evidence>
<evidence type="ECO:0000256" key="3">
    <source>
        <dbReference type="ARBA" id="ARBA00011738"/>
    </source>
</evidence>
<feature type="compositionally biased region" description="Basic and acidic residues" evidence="13">
    <location>
        <begin position="31"/>
        <end position="43"/>
    </location>
</feature>
<accession>A0A9D1S7T8</accession>
<evidence type="ECO:0000313" key="15">
    <source>
        <dbReference type="Proteomes" id="UP000824118"/>
    </source>
</evidence>
<dbReference type="Proteomes" id="UP000824118">
    <property type="component" value="Unassembled WGS sequence"/>
</dbReference>
<evidence type="ECO:0000256" key="10">
    <source>
        <dbReference type="HAMAP-Rule" id="MF_01151"/>
    </source>
</evidence>
<evidence type="ECO:0000256" key="6">
    <source>
        <dbReference type="ARBA" id="ARBA00023186"/>
    </source>
</evidence>
<keyword evidence="4 10" id="KW-0963">Cytoplasm</keyword>
<feature type="compositionally biased region" description="Basic and acidic residues" evidence="13">
    <location>
        <begin position="1"/>
        <end position="19"/>
    </location>
</feature>
<dbReference type="FunFam" id="2.30.22.10:FF:000001">
    <property type="entry name" value="Protein GrpE"/>
    <property type="match status" value="1"/>
</dbReference>
<dbReference type="PROSITE" id="PS01071">
    <property type="entry name" value="GRPE"/>
    <property type="match status" value="1"/>
</dbReference>
<keyword evidence="6 10" id="KW-0143">Chaperone</keyword>
<name>A0A9D1S7T8_9FIRM</name>
<dbReference type="HAMAP" id="MF_01151">
    <property type="entry name" value="GrpE"/>
    <property type="match status" value="1"/>
</dbReference>
<dbReference type="SUPFAM" id="SSF58014">
    <property type="entry name" value="Coiled-coil domain of nucleotide exchange factor GrpE"/>
    <property type="match status" value="1"/>
</dbReference>
<evidence type="ECO:0000313" key="14">
    <source>
        <dbReference type="EMBL" id="HIU49628.1"/>
    </source>
</evidence>
<comment type="subcellular location">
    <subcellularLocation>
        <location evidence="1 10">Cytoplasm</location>
    </subcellularLocation>
</comment>
<gene>
    <name evidence="10" type="primary">grpE</name>
    <name evidence="14" type="ORF">IAD22_01260</name>
</gene>